<dbReference type="EMBL" id="VDCQ01000094">
    <property type="protein sequence ID" value="TNJ59289.1"/>
    <property type="molecule type" value="Genomic_DNA"/>
</dbReference>
<organism evidence="1 2">
    <name type="scientific">Paenibacillus hemerocallicola</name>
    <dbReference type="NCBI Taxonomy" id="1172614"/>
    <lineage>
        <taxon>Bacteria</taxon>
        <taxon>Bacillati</taxon>
        <taxon>Bacillota</taxon>
        <taxon>Bacilli</taxon>
        <taxon>Bacillales</taxon>
        <taxon>Paenibacillaceae</taxon>
        <taxon>Paenibacillus</taxon>
    </lineage>
</organism>
<comment type="caution">
    <text evidence="1">The sequence shown here is derived from an EMBL/GenBank/DDBJ whole genome shotgun (WGS) entry which is preliminary data.</text>
</comment>
<dbReference type="RefSeq" id="WP_139607384.1">
    <property type="nucleotide sequence ID" value="NZ_VDCQ01000094.1"/>
</dbReference>
<evidence type="ECO:0000313" key="2">
    <source>
        <dbReference type="Proteomes" id="UP000307943"/>
    </source>
</evidence>
<dbReference type="AlphaFoldDB" id="A0A5C4SWT7"/>
<sequence>MAKRPDYTSNFTHTNLTDTGSMYSMLQYTDRKDLSLVEVAGYTANAFRIIIDRERVNVAGYSAFEWPLHHREQFANLGFDTRCVGGPTEIPPTPEELERALELIQWSLDRGVPLLAWDLFVPEFGIIYGYDDEARTLRCRDITKDGELPYEKLGRGHVHELYVMAVTGMKLVGKRTMLHGALRMAVSHAREQGYKREHSPYRNGLAGYDAWIEAFGKRNVEAYGNTLHGMYIYDQRLFAAEFLKRIADEIQGESPEERLLKMLAGQASVQYDNVADRLAEFVARFPFPKGGDPNDPVQASAAIRHLSEARAEEEKGVELLEEMLKVLDGTAAK</sequence>
<reference evidence="1 2" key="1">
    <citation type="submission" date="2019-05" db="EMBL/GenBank/DDBJ databases">
        <title>We sequenced the genome of Paenibacillus hemerocallicola KCTC 33185 for further insight into its adaptation and study the phylogeny of Paenibacillus.</title>
        <authorList>
            <person name="Narsing Rao M.P."/>
        </authorList>
    </citation>
    <scope>NUCLEOTIDE SEQUENCE [LARGE SCALE GENOMIC DNA]</scope>
    <source>
        <strain evidence="1 2">KCTC 33185</strain>
    </source>
</reference>
<dbReference type="OrthoDB" id="2960956at2"/>
<gene>
    <name evidence="1" type="ORF">FE784_37450</name>
</gene>
<dbReference type="Proteomes" id="UP000307943">
    <property type="component" value="Unassembled WGS sequence"/>
</dbReference>
<proteinExistence type="predicted"/>
<keyword evidence="2" id="KW-1185">Reference proteome</keyword>
<name>A0A5C4SWT7_9BACL</name>
<evidence type="ECO:0000313" key="1">
    <source>
        <dbReference type="EMBL" id="TNJ59289.1"/>
    </source>
</evidence>
<accession>A0A5C4SWT7</accession>
<protein>
    <submittedName>
        <fullName evidence="1">Uncharacterized protein</fullName>
    </submittedName>
</protein>